<comment type="caution">
    <text evidence="1">The sequence shown here is derived from an EMBL/GenBank/DDBJ whole genome shotgun (WGS) entry which is preliminary data.</text>
</comment>
<evidence type="ECO:0000313" key="2">
    <source>
        <dbReference type="Proteomes" id="UP000314294"/>
    </source>
</evidence>
<dbReference type="Proteomes" id="UP000314294">
    <property type="component" value="Unassembled WGS sequence"/>
</dbReference>
<evidence type="ECO:0000313" key="1">
    <source>
        <dbReference type="EMBL" id="TNN84923.1"/>
    </source>
</evidence>
<dbReference type="EMBL" id="SRLO01000024">
    <property type="protein sequence ID" value="TNN84923.1"/>
    <property type="molecule type" value="Genomic_DNA"/>
</dbReference>
<reference evidence="1 2" key="1">
    <citation type="submission" date="2019-03" db="EMBL/GenBank/DDBJ databases">
        <title>First draft genome of Liparis tanakae, snailfish: a comprehensive survey of snailfish specific genes.</title>
        <authorList>
            <person name="Kim W."/>
            <person name="Song I."/>
            <person name="Jeong J.-H."/>
            <person name="Kim D."/>
            <person name="Kim S."/>
            <person name="Ryu S."/>
            <person name="Song J.Y."/>
            <person name="Lee S.K."/>
        </authorList>
    </citation>
    <scope>NUCLEOTIDE SEQUENCE [LARGE SCALE GENOMIC DNA]</scope>
    <source>
        <tissue evidence="1">Muscle</tissue>
    </source>
</reference>
<name>A0A4Z2J5W5_9TELE</name>
<keyword evidence="2" id="KW-1185">Reference proteome</keyword>
<organism evidence="1 2">
    <name type="scientific">Liparis tanakae</name>
    <name type="common">Tanaka's snailfish</name>
    <dbReference type="NCBI Taxonomy" id="230148"/>
    <lineage>
        <taxon>Eukaryota</taxon>
        <taxon>Metazoa</taxon>
        <taxon>Chordata</taxon>
        <taxon>Craniata</taxon>
        <taxon>Vertebrata</taxon>
        <taxon>Euteleostomi</taxon>
        <taxon>Actinopterygii</taxon>
        <taxon>Neopterygii</taxon>
        <taxon>Teleostei</taxon>
        <taxon>Neoteleostei</taxon>
        <taxon>Acanthomorphata</taxon>
        <taxon>Eupercaria</taxon>
        <taxon>Perciformes</taxon>
        <taxon>Cottioidei</taxon>
        <taxon>Cottales</taxon>
        <taxon>Liparidae</taxon>
        <taxon>Liparis</taxon>
    </lineage>
</organism>
<protein>
    <submittedName>
        <fullName evidence="1">Uncharacterized protein</fullName>
    </submittedName>
</protein>
<proteinExistence type="predicted"/>
<gene>
    <name evidence="1" type="ORF">EYF80_004968</name>
</gene>
<accession>A0A4Z2J5W5</accession>
<dbReference type="AlphaFoldDB" id="A0A4Z2J5W5"/>
<sequence length="164" mass="17682">MWVRERWFRPNGGRFPCGATSILQQGCDTTSTAGLLHAGPKLGAGQQSAMVSSRYIGHSWLVVGLSAAADDPVHSVPLMAVYLDALNVKSVRSRHRDRISLASGIRSARPHVEVAWLALGLDLSEARTACGRSPDVTPSIIPPHAARRRAAAFSPYNQAFMLIL</sequence>